<name>A0A9N9GEE5_9GLOM</name>
<dbReference type="AlphaFoldDB" id="A0A9N9GEE5"/>
<reference evidence="2" key="1">
    <citation type="submission" date="2021-06" db="EMBL/GenBank/DDBJ databases">
        <authorList>
            <person name="Kallberg Y."/>
            <person name="Tangrot J."/>
            <person name="Rosling A."/>
        </authorList>
    </citation>
    <scope>NUCLEOTIDE SEQUENCE</scope>
    <source>
        <strain evidence="2">MA453B</strain>
    </source>
</reference>
<keyword evidence="1" id="KW-0175">Coiled coil</keyword>
<dbReference type="OrthoDB" id="2360311at2759"/>
<evidence type="ECO:0000313" key="3">
    <source>
        <dbReference type="Proteomes" id="UP000789405"/>
    </source>
</evidence>
<accession>A0A9N9GEE5</accession>
<feature type="coiled-coil region" evidence="1">
    <location>
        <begin position="25"/>
        <end position="52"/>
    </location>
</feature>
<feature type="coiled-coil region" evidence="1">
    <location>
        <begin position="96"/>
        <end position="151"/>
    </location>
</feature>
<keyword evidence="3" id="KW-1185">Reference proteome</keyword>
<proteinExistence type="predicted"/>
<sequence length="237" mass="27282">MSNIYTLKDIKDRGHLLGSIYEQELEKKLNSAIEYNSKINDLNERLQAENSKYLGREKEFQQISTNIRNKISQIDIINTRLRSQVTSERMSHNELEAEHSAKIKSLKSSIKSLKRKATLAQKASSLAKIKILSLEAKIDELETELRNLKQEQVGSPLRASQDSNIVRGLLEEPPQINSSEIDSLRLELGRVKENLNLKKHEIEYMEKGIEATDVIYKRELDRLSSLQLNLMEENSHL</sequence>
<gene>
    <name evidence="2" type="ORF">DERYTH_LOCUS7671</name>
</gene>
<evidence type="ECO:0000313" key="2">
    <source>
        <dbReference type="EMBL" id="CAG8601618.1"/>
    </source>
</evidence>
<dbReference type="Proteomes" id="UP000789405">
    <property type="component" value="Unassembled WGS sequence"/>
</dbReference>
<organism evidence="2 3">
    <name type="scientific">Dentiscutata erythropus</name>
    <dbReference type="NCBI Taxonomy" id="1348616"/>
    <lineage>
        <taxon>Eukaryota</taxon>
        <taxon>Fungi</taxon>
        <taxon>Fungi incertae sedis</taxon>
        <taxon>Mucoromycota</taxon>
        <taxon>Glomeromycotina</taxon>
        <taxon>Glomeromycetes</taxon>
        <taxon>Diversisporales</taxon>
        <taxon>Gigasporaceae</taxon>
        <taxon>Dentiscutata</taxon>
    </lineage>
</organism>
<comment type="caution">
    <text evidence="2">The sequence shown here is derived from an EMBL/GenBank/DDBJ whole genome shotgun (WGS) entry which is preliminary data.</text>
</comment>
<protein>
    <submittedName>
        <fullName evidence="2">18281_t:CDS:1</fullName>
    </submittedName>
</protein>
<dbReference type="EMBL" id="CAJVPY010003780">
    <property type="protein sequence ID" value="CAG8601618.1"/>
    <property type="molecule type" value="Genomic_DNA"/>
</dbReference>
<evidence type="ECO:0000256" key="1">
    <source>
        <dbReference type="SAM" id="Coils"/>
    </source>
</evidence>